<dbReference type="EMBL" id="KQ964418">
    <property type="protein sequence ID" value="KXN74992.1"/>
    <property type="molecule type" value="Genomic_DNA"/>
</dbReference>
<evidence type="ECO:0000313" key="2">
    <source>
        <dbReference type="Proteomes" id="UP000070444"/>
    </source>
</evidence>
<dbReference type="InterPro" id="IPR015943">
    <property type="entry name" value="WD40/YVTN_repeat-like_dom_sf"/>
</dbReference>
<sequence>MSHISSLFHPDQIEFSVVPPTISHSTERNCLKHDDLFQLVDFNNSNPISEVWTLRISENISTLPTFSSSGSSEGSETVKVRNSNNETNSFFGWLKGSGGGKQDSLNNVNTQIPQAPQTIVKFHKQKLTTAVIYDKTLQIYLKPFDSVPLHKFNIEGLTSIDWVPLTNDTLLVGTQSGPQLYTRLLTNTPLVIPLVYPQHNNIQDLAINRQGSLAATVSKNSPYLIIWDLINQYPQPLLMNEKPQFIKWSPNGRYLAIAYFDKITILDPATFETYPINTDVVHCLAWSPDNQSLIYSSPKAINLKIIQILPIGSHIQLTQLTSIALEDIPNYKAPMATLYNIESISINSKGDLALGYSGKSSHYPNIHLFKINLDYINYYSTIKNQIIEFVRELDYDPISTSEEEDGIEFIGTSNFFSKAGFHPTIDNELWVQYGDRTLKRFSL</sequence>
<keyword evidence="2" id="KW-1185">Reference proteome</keyword>
<dbReference type="SUPFAM" id="SSF82171">
    <property type="entry name" value="DPP6 N-terminal domain-like"/>
    <property type="match status" value="1"/>
</dbReference>
<dbReference type="AlphaFoldDB" id="A0A137PJ18"/>
<evidence type="ECO:0000313" key="1">
    <source>
        <dbReference type="EMBL" id="KXN74992.1"/>
    </source>
</evidence>
<protein>
    <recommendedName>
        <fullName evidence="3">WD40 repeat-like protein</fullName>
    </recommendedName>
</protein>
<dbReference type="OrthoDB" id="10263272at2759"/>
<gene>
    <name evidence="1" type="ORF">CONCODRAFT_76524</name>
</gene>
<dbReference type="Gene3D" id="2.130.10.10">
    <property type="entry name" value="YVTN repeat-like/Quinoprotein amine dehydrogenase"/>
    <property type="match status" value="1"/>
</dbReference>
<accession>A0A137PJ18</accession>
<organism evidence="1 2">
    <name type="scientific">Conidiobolus coronatus (strain ATCC 28846 / CBS 209.66 / NRRL 28638)</name>
    <name type="common">Delacroixia coronata</name>
    <dbReference type="NCBI Taxonomy" id="796925"/>
    <lineage>
        <taxon>Eukaryota</taxon>
        <taxon>Fungi</taxon>
        <taxon>Fungi incertae sedis</taxon>
        <taxon>Zoopagomycota</taxon>
        <taxon>Entomophthoromycotina</taxon>
        <taxon>Entomophthoromycetes</taxon>
        <taxon>Entomophthorales</taxon>
        <taxon>Ancylistaceae</taxon>
        <taxon>Conidiobolus</taxon>
    </lineage>
</organism>
<proteinExistence type="predicted"/>
<reference evidence="1 2" key="1">
    <citation type="journal article" date="2015" name="Genome Biol. Evol.">
        <title>Phylogenomic analyses indicate that early fungi evolved digesting cell walls of algal ancestors of land plants.</title>
        <authorList>
            <person name="Chang Y."/>
            <person name="Wang S."/>
            <person name="Sekimoto S."/>
            <person name="Aerts A.L."/>
            <person name="Choi C."/>
            <person name="Clum A."/>
            <person name="LaButti K.M."/>
            <person name="Lindquist E.A."/>
            <person name="Yee Ngan C."/>
            <person name="Ohm R.A."/>
            <person name="Salamov A.A."/>
            <person name="Grigoriev I.V."/>
            <person name="Spatafora J.W."/>
            <person name="Berbee M.L."/>
        </authorList>
    </citation>
    <scope>NUCLEOTIDE SEQUENCE [LARGE SCALE GENOMIC DNA]</scope>
    <source>
        <strain evidence="1 2">NRRL 28638</strain>
    </source>
</reference>
<dbReference type="Proteomes" id="UP000070444">
    <property type="component" value="Unassembled WGS sequence"/>
</dbReference>
<name>A0A137PJ18_CONC2</name>
<evidence type="ECO:0008006" key="3">
    <source>
        <dbReference type="Google" id="ProtNLM"/>
    </source>
</evidence>